<dbReference type="InterPro" id="IPR051531">
    <property type="entry name" value="N-acetyltransferase"/>
</dbReference>
<dbReference type="PANTHER" id="PTHR43792">
    <property type="entry name" value="GNAT FAMILY, PUTATIVE (AFU_ORTHOLOGUE AFUA_3G00765)-RELATED-RELATED"/>
    <property type="match status" value="1"/>
</dbReference>
<dbReference type="InterPro" id="IPR000182">
    <property type="entry name" value="GNAT_dom"/>
</dbReference>
<dbReference type="AlphaFoldDB" id="A0A1I1YQA3"/>
<feature type="domain" description="N-acetyltransferase" evidence="1">
    <location>
        <begin position="18"/>
        <end position="183"/>
    </location>
</feature>
<dbReference type="Gene3D" id="3.40.630.30">
    <property type="match status" value="1"/>
</dbReference>
<evidence type="ECO:0000313" key="3">
    <source>
        <dbReference type="Proteomes" id="UP000183410"/>
    </source>
</evidence>
<accession>A0A1I1YQA3</accession>
<sequence length="190" mass="21797">MGFDDLFSSFPFLHTKRLTLRQMVTQDAADLHAFYSDMKVTRHLDWLGPDSIEASKMLIDSWNEAYAERKLIPWGITLQDSSPILGTVMLMPTRGTFEEAPRYPLTLGYDLNPAYWNQGIMSEALQAVMHFNNKHIHARRIQAEVHPENAASLNVLKKLGFQQEGVLRQYLMHEATKNFLDVIVLAMLFS</sequence>
<dbReference type="PANTHER" id="PTHR43792:SF9">
    <property type="entry name" value="RIBOSOMAL-PROTEIN-ALANINE ACETYLTRANSFERASE"/>
    <property type="match status" value="1"/>
</dbReference>
<evidence type="ECO:0000259" key="1">
    <source>
        <dbReference type="PROSITE" id="PS51186"/>
    </source>
</evidence>
<evidence type="ECO:0000313" key="2">
    <source>
        <dbReference type="EMBL" id="SFE21697.1"/>
    </source>
</evidence>
<gene>
    <name evidence="2" type="ORF">SAMN04487969_101700</name>
</gene>
<dbReference type="GO" id="GO:0005737">
    <property type="term" value="C:cytoplasm"/>
    <property type="evidence" value="ECO:0007669"/>
    <property type="project" value="TreeGrafter"/>
</dbReference>
<dbReference type="PROSITE" id="PS51186">
    <property type="entry name" value="GNAT"/>
    <property type="match status" value="1"/>
</dbReference>
<keyword evidence="3" id="KW-1185">Reference proteome</keyword>
<dbReference type="Proteomes" id="UP000183410">
    <property type="component" value="Unassembled WGS sequence"/>
</dbReference>
<dbReference type="Pfam" id="PF13302">
    <property type="entry name" value="Acetyltransf_3"/>
    <property type="match status" value="1"/>
</dbReference>
<proteinExistence type="predicted"/>
<protein>
    <submittedName>
        <fullName evidence="2">Ribosomal-protein-alanine N-acetyltransferase</fullName>
    </submittedName>
</protein>
<dbReference type="EMBL" id="FONN01000001">
    <property type="protein sequence ID" value="SFE21697.1"/>
    <property type="molecule type" value="Genomic_DNA"/>
</dbReference>
<reference evidence="3" key="1">
    <citation type="submission" date="2016-10" db="EMBL/GenBank/DDBJ databases">
        <authorList>
            <person name="Varghese N."/>
            <person name="Submissions S."/>
        </authorList>
    </citation>
    <scope>NUCLEOTIDE SEQUENCE [LARGE SCALE GENOMIC DNA]</scope>
    <source>
        <strain evidence="3">CGMCC 1.10223</strain>
    </source>
</reference>
<organism evidence="2 3">
    <name type="scientific">Paenibacillus algorifonticola</name>
    <dbReference type="NCBI Taxonomy" id="684063"/>
    <lineage>
        <taxon>Bacteria</taxon>
        <taxon>Bacillati</taxon>
        <taxon>Bacillota</taxon>
        <taxon>Bacilli</taxon>
        <taxon>Bacillales</taxon>
        <taxon>Paenibacillaceae</taxon>
        <taxon>Paenibacillus</taxon>
    </lineage>
</organism>
<dbReference type="GO" id="GO:0008999">
    <property type="term" value="F:protein-N-terminal-alanine acetyltransferase activity"/>
    <property type="evidence" value="ECO:0007669"/>
    <property type="project" value="TreeGrafter"/>
</dbReference>
<dbReference type="SUPFAM" id="SSF55729">
    <property type="entry name" value="Acyl-CoA N-acyltransferases (Nat)"/>
    <property type="match status" value="1"/>
</dbReference>
<name>A0A1I1YQA3_9BACL</name>
<keyword evidence="2" id="KW-0808">Transferase</keyword>
<dbReference type="InterPro" id="IPR016181">
    <property type="entry name" value="Acyl_CoA_acyltransferase"/>
</dbReference>
<dbReference type="RefSeq" id="WP_046229666.1">
    <property type="nucleotide sequence ID" value="NZ_FONN01000001.1"/>
</dbReference>